<accession>A0ABW0W593</accession>
<gene>
    <name evidence="1" type="ORF">ACFPYJ_30560</name>
</gene>
<dbReference type="RefSeq" id="WP_379192039.1">
    <property type="nucleotide sequence ID" value="NZ_JBHSOW010000125.1"/>
</dbReference>
<evidence type="ECO:0000313" key="1">
    <source>
        <dbReference type="EMBL" id="MFC5653383.1"/>
    </source>
</evidence>
<name>A0ABW0W593_9BACL</name>
<proteinExistence type="predicted"/>
<reference evidence="2" key="1">
    <citation type="journal article" date="2019" name="Int. J. Syst. Evol. Microbiol.">
        <title>The Global Catalogue of Microorganisms (GCM) 10K type strain sequencing project: providing services to taxonomists for standard genome sequencing and annotation.</title>
        <authorList>
            <consortium name="The Broad Institute Genomics Platform"/>
            <consortium name="The Broad Institute Genome Sequencing Center for Infectious Disease"/>
            <person name="Wu L."/>
            <person name="Ma J."/>
        </authorList>
    </citation>
    <scope>NUCLEOTIDE SEQUENCE [LARGE SCALE GENOMIC DNA]</scope>
    <source>
        <strain evidence="2">CGMCC 1.3240</strain>
    </source>
</reference>
<dbReference type="EMBL" id="JBHSOW010000125">
    <property type="protein sequence ID" value="MFC5653383.1"/>
    <property type="molecule type" value="Genomic_DNA"/>
</dbReference>
<comment type="caution">
    <text evidence="1">The sequence shown here is derived from an EMBL/GenBank/DDBJ whole genome shotgun (WGS) entry which is preliminary data.</text>
</comment>
<sequence length="111" mass="12870">MPGRCREMKWFDDQEEIKHLFQHSFDRERLLAISENEELVQKVVTYLDSIGQMTDAKGYVMQAREMIASDPQANNWVYIVFDHGLSIKIIAGPIGDSQAIEWQADSFRGNY</sequence>
<protein>
    <submittedName>
        <fullName evidence="1">Uncharacterized protein</fullName>
    </submittedName>
</protein>
<organism evidence="1 2">
    <name type="scientific">Paenibacillus solisilvae</name>
    <dbReference type="NCBI Taxonomy" id="2486751"/>
    <lineage>
        <taxon>Bacteria</taxon>
        <taxon>Bacillati</taxon>
        <taxon>Bacillota</taxon>
        <taxon>Bacilli</taxon>
        <taxon>Bacillales</taxon>
        <taxon>Paenibacillaceae</taxon>
        <taxon>Paenibacillus</taxon>
    </lineage>
</organism>
<keyword evidence="2" id="KW-1185">Reference proteome</keyword>
<evidence type="ECO:0000313" key="2">
    <source>
        <dbReference type="Proteomes" id="UP001596047"/>
    </source>
</evidence>
<dbReference type="Proteomes" id="UP001596047">
    <property type="component" value="Unassembled WGS sequence"/>
</dbReference>